<dbReference type="InterPro" id="IPR029068">
    <property type="entry name" value="Glyas_Bleomycin-R_OHBP_Dase"/>
</dbReference>
<proteinExistence type="predicted"/>
<accession>A0A9D2G302</accession>
<reference evidence="2" key="1">
    <citation type="journal article" date="2021" name="PeerJ">
        <title>Extensive microbial diversity within the chicken gut microbiome revealed by metagenomics and culture.</title>
        <authorList>
            <person name="Gilroy R."/>
            <person name="Ravi A."/>
            <person name="Getino M."/>
            <person name="Pursley I."/>
            <person name="Horton D.L."/>
            <person name="Alikhan N.F."/>
            <person name="Baker D."/>
            <person name="Gharbi K."/>
            <person name="Hall N."/>
            <person name="Watson M."/>
            <person name="Adriaenssens E.M."/>
            <person name="Foster-Nyarko E."/>
            <person name="Jarju S."/>
            <person name="Secka A."/>
            <person name="Antonio M."/>
            <person name="Oren A."/>
            <person name="Chaudhuri R.R."/>
            <person name="La Ragione R."/>
            <person name="Hildebrand F."/>
            <person name="Pallen M.J."/>
        </authorList>
    </citation>
    <scope>NUCLEOTIDE SEQUENCE</scope>
    <source>
        <strain evidence="2">CHK169-4300</strain>
    </source>
</reference>
<dbReference type="AlphaFoldDB" id="A0A9D2G302"/>
<name>A0A9D2G302_9LACT</name>
<dbReference type="InterPro" id="IPR051332">
    <property type="entry name" value="Fosfomycin_Res_Enzymes"/>
</dbReference>
<protein>
    <submittedName>
        <fullName evidence="2">VOC family protein</fullName>
    </submittedName>
</protein>
<dbReference type="InterPro" id="IPR037523">
    <property type="entry name" value="VOC_core"/>
</dbReference>
<organism evidence="2 3">
    <name type="scientific">Candidatus Atopostipes pullistercoris</name>
    <dbReference type="NCBI Taxonomy" id="2838467"/>
    <lineage>
        <taxon>Bacteria</taxon>
        <taxon>Bacillati</taxon>
        <taxon>Bacillota</taxon>
        <taxon>Bacilli</taxon>
        <taxon>Lactobacillales</taxon>
        <taxon>Carnobacteriaceae</taxon>
        <taxon>Atopostipes</taxon>
    </lineage>
</organism>
<evidence type="ECO:0000313" key="2">
    <source>
        <dbReference type="EMBL" id="HIZ71351.1"/>
    </source>
</evidence>
<gene>
    <name evidence="2" type="ORF">H9808_06260</name>
</gene>
<dbReference type="EMBL" id="DXAZ01000098">
    <property type="protein sequence ID" value="HIZ71351.1"/>
    <property type="molecule type" value="Genomic_DNA"/>
</dbReference>
<dbReference type="PANTHER" id="PTHR36113">
    <property type="entry name" value="LYASE, PUTATIVE-RELATED-RELATED"/>
    <property type="match status" value="1"/>
</dbReference>
<evidence type="ECO:0000313" key="3">
    <source>
        <dbReference type="Proteomes" id="UP000824106"/>
    </source>
</evidence>
<dbReference type="InterPro" id="IPR004360">
    <property type="entry name" value="Glyas_Fos-R_dOase_dom"/>
</dbReference>
<dbReference type="Pfam" id="PF00903">
    <property type="entry name" value="Glyoxalase"/>
    <property type="match status" value="1"/>
</dbReference>
<dbReference type="Proteomes" id="UP000824106">
    <property type="component" value="Unassembled WGS sequence"/>
</dbReference>
<reference evidence="2" key="2">
    <citation type="submission" date="2021-04" db="EMBL/GenBank/DDBJ databases">
        <authorList>
            <person name="Gilroy R."/>
        </authorList>
    </citation>
    <scope>NUCLEOTIDE SEQUENCE</scope>
    <source>
        <strain evidence="2">CHK169-4300</strain>
    </source>
</reference>
<dbReference type="PANTHER" id="PTHR36113:SF1">
    <property type="entry name" value="GLYOXALASE_BLEOMYCIN RESISTANCE PROTEIN_DIOXYGENASE"/>
    <property type="match status" value="1"/>
</dbReference>
<dbReference type="SUPFAM" id="SSF54593">
    <property type="entry name" value="Glyoxalase/Bleomycin resistance protein/Dihydroxybiphenyl dioxygenase"/>
    <property type="match status" value="1"/>
</dbReference>
<dbReference type="Gene3D" id="3.10.180.10">
    <property type="entry name" value="2,3-Dihydroxybiphenyl 1,2-Dioxygenase, domain 1"/>
    <property type="match status" value="1"/>
</dbReference>
<comment type="caution">
    <text evidence="2">The sequence shown here is derived from an EMBL/GenBank/DDBJ whole genome shotgun (WGS) entry which is preliminary data.</text>
</comment>
<sequence length="126" mass="14334">MKIEHIGLWVKDLEKMREFYETYLNGVAGDLYHNKKTGFRSYFLTFDDGATRLELMNKSDLKEGSAQNFGYAHIAYQVSDEHAVDALHQKLVNDGYKHINGPRTTGDGYYEAVVLDPEGNLIEITA</sequence>
<evidence type="ECO:0000259" key="1">
    <source>
        <dbReference type="PROSITE" id="PS51819"/>
    </source>
</evidence>
<feature type="domain" description="VOC" evidence="1">
    <location>
        <begin position="2"/>
        <end position="126"/>
    </location>
</feature>
<dbReference type="PROSITE" id="PS51819">
    <property type="entry name" value="VOC"/>
    <property type="match status" value="1"/>
</dbReference>